<dbReference type="Pfam" id="PF07254">
    <property type="entry name" value="Cpta_toxin"/>
    <property type="match status" value="1"/>
</dbReference>
<keyword evidence="1" id="KW-0812">Transmembrane</keyword>
<accession>A0AAU7NR98</accession>
<reference evidence="2 3" key="1">
    <citation type="journal article" date="2024" name="Microbiology">
        <title>Methylomarinum rosea sp. nov., a novel halophilic methanotrophic bacterium from the hypersaline Lake Elton.</title>
        <authorList>
            <person name="Suleimanov R.Z."/>
            <person name="Oshkin I.Y."/>
            <person name="Danilova O.V."/>
            <person name="Suzina N.E."/>
            <person name="Dedysh S.N."/>
        </authorList>
    </citation>
    <scope>NUCLEOTIDE SEQUENCE [LARGE SCALE GENOMIC DNA]</scope>
    <source>
        <strain evidence="2 3">Ch1-1</strain>
    </source>
</reference>
<dbReference type="AlphaFoldDB" id="A0AAU7NR98"/>
<evidence type="ECO:0000313" key="3">
    <source>
        <dbReference type="Proteomes" id="UP001225378"/>
    </source>
</evidence>
<keyword evidence="3" id="KW-1185">Reference proteome</keyword>
<feature type="transmembrane region" description="Helical" evidence="1">
    <location>
        <begin position="21"/>
        <end position="39"/>
    </location>
</feature>
<evidence type="ECO:0000313" key="2">
    <source>
        <dbReference type="EMBL" id="XBS19522.1"/>
    </source>
</evidence>
<dbReference type="KEGG" id="mech:Q9L42_014290"/>
<name>A0AAU7NR98_9GAMM</name>
<dbReference type="RefSeq" id="WP_349431295.1">
    <property type="nucleotide sequence ID" value="NZ_CP157743.1"/>
</dbReference>
<dbReference type="Proteomes" id="UP001225378">
    <property type="component" value="Chromosome"/>
</dbReference>
<evidence type="ECO:0000256" key="1">
    <source>
        <dbReference type="SAM" id="Phobius"/>
    </source>
</evidence>
<sequence>MNKKPNPVQIFAIEHSQRLNGLILSTHLLAAAGCWLNSLALSNRLILLVFLLSSLFIQLWRYNKKQIVSLKYSEHGGWELVLINDLCIPVEFEATSVLTVWMMLLSCKIGRQKKIIVVFSDALSDKDYRTMLATLKTSG</sequence>
<keyword evidence="1" id="KW-1133">Transmembrane helix</keyword>
<dbReference type="InterPro" id="IPR009883">
    <property type="entry name" value="YgfX"/>
</dbReference>
<dbReference type="PROSITE" id="PS51257">
    <property type="entry name" value="PROKAR_LIPOPROTEIN"/>
    <property type="match status" value="1"/>
</dbReference>
<proteinExistence type="predicted"/>
<dbReference type="EMBL" id="CP157743">
    <property type="protein sequence ID" value="XBS19522.1"/>
    <property type="molecule type" value="Genomic_DNA"/>
</dbReference>
<feature type="transmembrane region" description="Helical" evidence="1">
    <location>
        <begin position="45"/>
        <end position="62"/>
    </location>
</feature>
<keyword evidence="1" id="KW-0472">Membrane</keyword>
<protein>
    <submittedName>
        <fullName evidence="2">Protein YgfX</fullName>
    </submittedName>
</protein>
<gene>
    <name evidence="2" type="ORF">Q9L42_014290</name>
</gene>
<organism evidence="2 3">
    <name type="scientific">Methylomarinum roseum</name>
    <dbReference type="NCBI Taxonomy" id="3067653"/>
    <lineage>
        <taxon>Bacteria</taxon>
        <taxon>Pseudomonadati</taxon>
        <taxon>Pseudomonadota</taxon>
        <taxon>Gammaproteobacteria</taxon>
        <taxon>Methylococcales</taxon>
        <taxon>Methylococcaceae</taxon>
        <taxon>Methylomarinum</taxon>
    </lineage>
</organism>